<dbReference type="EMBL" id="CP052766">
    <property type="protein sequence ID" value="QJR79661.1"/>
    <property type="molecule type" value="Genomic_DNA"/>
</dbReference>
<dbReference type="KEGG" id="apel:CA267_002025"/>
<reference evidence="2" key="1">
    <citation type="submission" date="2014-12" db="EMBL/GenBank/DDBJ databases">
        <title>Complete genome sequence of a multi-drug resistant Klebsiella pneumoniae.</title>
        <authorList>
            <person name="Hua X."/>
            <person name="Chen Q."/>
            <person name="Li X."/>
            <person name="Feng Y."/>
            <person name="Ruan Z."/>
            <person name="Yu Y."/>
        </authorList>
    </citation>
    <scope>NUCLEOTIDE SEQUENCE [LARGE SCALE GENOMIC DNA]</scope>
    <source>
        <strain evidence="2">5.12</strain>
    </source>
</reference>
<evidence type="ECO:0000313" key="1">
    <source>
        <dbReference type="EMBL" id="QJR79661.1"/>
    </source>
</evidence>
<proteinExistence type="predicted"/>
<dbReference type="AlphaFoldDB" id="A0A6M4M8Y9"/>
<dbReference type="Proteomes" id="UP000219285">
    <property type="component" value="Chromosome"/>
</dbReference>
<name>A0A6M4M8Y9_9ALTE</name>
<dbReference type="RefSeq" id="WP_075609018.1">
    <property type="nucleotide sequence ID" value="NZ_CP052766.1"/>
</dbReference>
<gene>
    <name evidence="1" type="ORF">CA267_002025</name>
</gene>
<evidence type="ECO:0000313" key="2">
    <source>
        <dbReference type="Proteomes" id="UP000219285"/>
    </source>
</evidence>
<dbReference type="OrthoDB" id="6388935at2"/>
<reference evidence="1 2" key="2">
    <citation type="submission" date="2020-04" db="EMBL/GenBank/DDBJ databases">
        <title>Complete genome sequence of Alteromonas pelagimontana 5.12T.</title>
        <authorList>
            <person name="Sinha R.K."/>
            <person name="Krishnan K.P."/>
            <person name="Kurian J.P."/>
        </authorList>
    </citation>
    <scope>NUCLEOTIDE SEQUENCE [LARGE SCALE GENOMIC DNA]</scope>
    <source>
        <strain evidence="1 2">5.12</strain>
    </source>
</reference>
<accession>A0A6M4M8Y9</accession>
<organism evidence="1 2">
    <name type="scientific">Alteromonas pelagimontana</name>
    <dbReference type="NCBI Taxonomy" id="1858656"/>
    <lineage>
        <taxon>Bacteria</taxon>
        <taxon>Pseudomonadati</taxon>
        <taxon>Pseudomonadota</taxon>
        <taxon>Gammaproteobacteria</taxon>
        <taxon>Alteromonadales</taxon>
        <taxon>Alteromonadaceae</taxon>
        <taxon>Alteromonas/Salinimonas group</taxon>
        <taxon>Alteromonas</taxon>
    </lineage>
</organism>
<sequence length="71" mass="8102">MKALSPTEYAEEVWGGSVTDKTIRNWINKGIPLKGVDRVETTPTGRYVLFMKEEVKSNIDALFEQMKRKVA</sequence>
<protein>
    <submittedName>
        <fullName evidence="1">Uncharacterized protein</fullName>
    </submittedName>
</protein>
<keyword evidence="2" id="KW-1185">Reference proteome</keyword>